<dbReference type="PANTHER" id="PTHR32254:SF14">
    <property type="entry name" value="EXPRESSED PROTEIN"/>
    <property type="match status" value="1"/>
</dbReference>
<accession>A0A9W7H5D2</accession>
<dbReference type="AlphaFoldDB" id="A0A9W7H5D2"/>
<gene>
    <name evidence="2" type="ORF">HRI_000764000</name>
</gene>
<reference evidence="2" key="1">
    <citation type="submission" date="2023-05" db="EMBL/GenBank/DDBJ databases">
        <title>Genome and transcriptome analyses reveal genes involved in the formation of fine ridges on petal epidermal cells in Hibiscus trionum.</title>
        <authorList>
            <person name="Koshimizu S."/>
            <person name="Masuda S."/>
            <person name="Ishii T."/>
            <person name="Shirasu K."/>
            <person name="Hoshino A."/>
            <person name="Arita M."/>
        </authorList>
    </citation>
    <scope>NUCLEOTIDE SEQUENCE</scope>
    <source>
        <strain evidence="2">Hamamatsu line</strain>
    </source>
</reference>
<keyword evidence="1" id="KW-0812">Transmembrane</keyword>
<protein>
    <submittedName>
        <fullName evidence="2">Uncharacterized protein</fullName>
    </submittedName>
</protein>
<dbReference type="InterPro" id="IPR010471">
    <property type="entry name" value="DUF1068"/>
</dbReference>
<dbReference type="EMBL" id="BSYR01000010">
    <property type="protein sequence ID" value="GMI70947.1"/>
    <property type="molecule type" value="Genomic_DNA"/>
</dbReference>
<dbReference type="Proteomes" id="UP001165190">
    <property type="component" value="Unassembled WGS sequence"/>
</dbReference>
<proteinExistence type="predicted"/>
<comment type="caution">
    <text evidence="2">The sequence shown here is derived from an EMBL/GenBank/DDBJ whole genome shotgun (WGS) entry which is preliminary data.</text>
</comment>
<keyword evidence="3" id="KW-1185">Reference proteome</keyword>
<sequence>MAANQAALCLLGMCLFGYIVAPPLYWHLMEGLAAIWPRSPLHFICPGTFDGTAEAKRSQALESQQRADMALLEAKKLSSQYQKEADKCNSGMEICEEAREKAEEALSAQMKLTAMWEIRARQKGWGEKVAKSHTRLQGNLQFV</sequence>
<name>A0A9W7H5D2_HIBTR</name>
<dbReference type="Pfam" id="PF06364">
    <property type="entry name" value="DUF1068"/>
    <property type="match status" value="1"/>
</dbReference>
<dbReference type="PANTHER" id="PTHR32254">
    <property type="entry name" value="EXPRESSED PROTEIN"/>
    <property type="match status" value="1"/>
</dbReference>
<keyword evidence="1" id="KW-0472">Membrane</keyword>
<evidence type="ECO:0000256" key="1">
    <source>
        <dbReference type="SAM" id="Phobius"/>
    </source>
</evidence>
<dbReference type="OrthoDB" id="1898954at2759"/>
<organism evidence="2 3">
    <name type="scientific">Hibiscus trionum</name>
    <name type="common">Flower of an hour</name>
    <dbReference type="NCBI Taxonomy" id="183268"/>
    <lineage>
        <taxon>Eukaryota</taxon>
        <taxon>Viridiplantae</taxon>
        <taxon>Streptophyta</taxon>
        <taxon>Embryophyta</taxon>
        <taxon>Tracheophyta</taxon>
        <taxon>Spermatophyta</taxon>
        <taxon>Magnoliopsida</taxon>
        <taxon>eudicotyledons</taxon>
        <taxon>Gunneridae</taxon>
        <taxon>Pentapetalae</taxon>
        <taxon>rosids</taxon>
        <taxon>malvids</taxon>
        <taxon>Malvales</taxon>
        <taxon>Malvaceae</taxon>
        <taxon>Malvoideae</taxon>
        <taxon>Hibiscus</taxon>
    </lineage>
</organism>
<evidence type="ECO:0000313" key="2">
    <source>
        <dbReference type="EMBL" id="GMI70947.1"/>
    </source>
</evidence>
<feature type="transmembrane region" description="Helical" evidence="1">
    <location>
        <begin position="7"/>
        <end position="28"/>
    </location>
</feature>
<keyword evidence="1" id="KW-1133">Transmembrane helix</keyword>
<evidence type="ECO:0000313" key="3">
    <source>
        <dbReference type="Proteomes" id="UP001165190"/>
    </source>
</evidence>